<accession>A0A0R2QG23</accession>
<protein>
    <recommendedName>
        <fullName evidence="1">Virulence factor domain-containing protein</fullName>
    </recommendedName>
</protein>
<dbReference type="EMBL" id="LIBJ01000025">
    <property type="protein sequence ID" value="KRO49262.1"/>
    <property type="molecule type" value="Genomic_DNA"/>
</dbReference>
<organism evidence="2 3">
    <name type="scientific">Acidimicrobiia bacterium BACL6 MAG-120924-bin43</name>
    <dbReference type="NCBI Taxonomy" id="1655583"/>
    <lineage>
        <taxon>Bacteria</taxon>
        <taxon>Bacillati</taxon>
        <taxon>Actinomycetota</taxon>
        <taxon>Acidimicrobiia</taxon>
        <taxon>acIV cluster</taxon>
    </lineage>
</organism>
<reference evidence="2 3" key="1">
    <citation type="submission" date="2015-10" db="EMBL/GenBank/DDBJ databases">
        <title>Metagenome-Assembled Genomes uncover a global brackish microbiome.</title>
        <authorList>
            <person name="Hugerth L.W."/>
            <person name="Larsson J."/>
            <person name="Alneberg J."/>
            <person name="Lindh M.V."/>
            <person name="Legrand C."/>
            <person name="Pinhassi J."/>
            <person name="Andersson A.F."/>
        </authorList>
    </citation>
    <scope>NUCLEOTIDE SEQUENCE [LARGE SCALE GENOMIC DNA]</scope>
    <source>
        <strain evidence="2">BACL6 MAG-120924-bin43</strain>
    </source>
</reference>
<sequence length="128" mass="14349">MARGGNSVVVIKWRDIPAQVNAQMGRDRYQVVLSAKFQRAIDRAKRKANIYTAEEDIAQWSRDTLPLEGTLAEAAQKVADEIEAKYSRQHLGVLAYAGGFEKDIEQLTVAAKDLAALEELEEEMNEQQ</sequence>
<gene>
    <name evidence="2" type="ORF">ABR75_07765</name>
</gene>
<dbReference type="Proteomes" id="UP000051017">
    <property type="component" value="Unassembled WGS sequence"/>
</dbReference>
<name>A0A0R2QG23_9ACTN</name>
<comment type="caution">
    <text evidence="2">The sequence shown here is derived from an EMBL/GenBank/DDBJ whole genome shotgun (WGS) entry which is preliminary data.</text>
</comment>
<evidence type="ECO:0000313" key="2">
    <source>
        <dbReference type="EMBL" id="KRO49262.1"/>
    </source>
</evidence>
<dbReference type="AlphaFoldDB" id="A0A0R2QG23"/>
<feature type="domain" description="Virulence factor" evidence="1">
    <location>
        <begin position="12"/>
        <end position="94"/>
    </location>
</feature>
<evidence type="ECO:0000313" key="3">
    <source>
        <dbReference type="Proteomes" id="UP000051017"/>
    </source>
</evidence>
<evidence type="ECO:0000259" key="1">
    <source>
        <dbReference type="Pfam" id="PF13769"/>
    </source>
</evidence>
<dbReference type="Pfam" id="PF13769">
    <property type="entry name" value="Virulence_fact"/>
    <property type="match status" value="1"/>
</dbReference>
<dbReference type="InterPro" id="IPR025989">
    <property type="entry name" value="Virulence_F_dom"/>
</dbReference>
<proteinExistence type="predicted"/>